<evidence type="ECO:0000313" key="2">
    <source>
        <dbReference type="Proteomes" id="UP000011205"/>
    </source>
</evidence>
<proteinExistence type="predicted"/>
<dbReference type="Proteomes" id="UP000011205">
    <property type="component" value="Unassembled WGS sequence"/>
</dbReference>
<dbReference type="PATRIC" id="fig|1160705.3.peg.5441"/>
<evidence type="ECO:0000313" key="1">
    <source>
        <dbReference type="EMBL" id="ELS53582.1"/>
    </source>
</evidence>
<accession>L8PE10</accession>
<sequence>MAYGVVESSDSPFSNLWRKGRWKGEGGREEVFGGSDAYVTRTRACTALETSCPGLYRAGGPGGGG</sequence>
<dbReference type="AlphaFoldDB" id="L8PE10"/>
<reference evidence="1 2" key="1">
    <citation type="journal article" date="2013" name="Genome Announc.">
        <title>Draft Genome Sequence of Streptomyces viridochromogenes Strain Tu57, Producer of Avilamycin.</title>
        <authorList>
            <person name="Gruning B.A."/>
            <person name="Erxleben A."/>
            <person name="Hahnlein A."/>
            <person name="Gunther S."/>
        </authorList>
    </citation>
    <scope>NUCLEOTIDE SEQUENCE [LARGE SCALE GENOMIC DNA]</scope>
    <source>
        <strain evidence="1 2">Tue57</strain>
    </source>
</reference>
<protein>
    <submittedName>
        <fullName evidence="1">Uncharacterized protein</fullName>
    </submittedName>
</protein>
<gene>
    <name evidence="1" type="ORF">STVIR_5502</name>
</gene>
<comment type="caution">
    <text evidence="1">The sequence shown here is derived from an EMBL/GenBank/DDBJ whole genome shotgun (WGS) entry which is preliminary data.</text>
</comment>
<dbReference type="EMBL" id="AMLP01000164">
    <property type="protein sequence ID" value="ELS53582.1"/>
    <property type="molecule type" value="Genomic_DNA"/>
</dbReference>
<organism evidence="1 2">
    <name type="scientific">Streptomyces viridochromogenes Tue57</name>
    <dbReference type="NCBI Taxonomy" id="1160705"/>
    <lineage>
        <taxon>Bacteria</taxon>
        <taxon>Bacillati</taxon>
        <taxon>Actinomycetota</taxon>
        <taxon>Actinomycetes</taxon>
        <taxon>Kitasatosporales</taxon>
        <taxon>Streptomycetaceae</taxon>
        <taxon>Streptomyces</taxon>
    </lineage>
</organism>
<name>L8PE10_STRVR</name>